<evidence type="ECO:0000256" key="1">
    <source>
        <dbReference type="SAM" id="MobiDB-lite"/>
    </source>
</evidence>
<organism evidence="2 3">
    <name type="scientific">Capillimicrobium parvum</name>
    <dbReference type="NCBI Taxonomy" id="2884022"/>
    <lineage>
        <taxon>Bacteria</taxon>
        <taxon>Bacillati</taxon>
        <taxon>Actinomycetota</taxon>
        <taxon>Thermoleophilia</taxon>
        <taxon>Solirubrobacterales</taxon>
        <taxon>Capillimicrobiaceae</taxon>
        <taxon>Capillimicrobium</taxon>
    </lineage>
</organism>
<proteinExistence type="predicted"/>
<feature type="compositionally biased region" description="Basic residues" evidence="1">
    <location>
        <begin position="1"/>
        <end position="10"/>
    </location>
</feature>
<protein>
    <submittedName>
        <fullName evidence="2">Uncharacterized protein</fullName>
    </submittedName>
</protein>
<dbReference type="AlphaFoldDB" id="A0A9E6Y0X2"/>
<dbReference type="KEGG" id="sbae:DSM104329_03999"/>
<dbReference type="Proteomes" id="UP001162834">
    <property type="component" value="Chromosome"/>
</dbReference>
<feature type="compositionally biased region" description="Basic and acidic residues" evidence="1">
    <location>
        <begin position="14"/>
        <end position="43"/>
    </location>
</feature>
<accession>A0A9E6Y0X2</accession>
<feature type="region of interest" description="Disordered" evidence="1">
    <location>
        <begin position="1"/>
        <end position="55"/>
    </location>
</feature>
<dbReference type="EMBL" id="CP087164">
    <property type="protein sequence ID" value="UGS37582.1"/>
    <property type="molecule type" value="Genomic_DNA"/>
</dbReference>
<keyword evidence="3" id="KW-1185">Reference proteome</keyword>
<evidence type="ECO:0000313" key="2">
    <source>
        <dbReference type="EMBL" id="UGS37582.1"/>
    </source>
</evidence>
<gene>
    <name evidence="2" type="ORF">DSM104329_03999</name>
</gene>
<evidence type="ECO:0000313" key="3">
    <source>
        <dbReference type="Proteomes" id="UP001162834"/>
    </source>
</evidence>
<sequence length="55" mass="6378">MASKGKKKTTMAKLQRESRLRERRQDKEARKVARREAVSRGEAEWLQPPADDAPE</sequence>
<reference evidence="2" key="1">
    <citation type="journal article" date="2022" name="Int. J. Syst. Evol. Microbiol.">
        <title>Pseudomonas aegrilactucae sp. nov. and Pseudomonas morbosilactucae sp. nov., pathogens causing bacterial rot of lettuce in Japan.</title>
        <authorList>
            <person name="Sawada H."/>
            <person name="Fujikawa T."/>
            <person name="Satou M."/>
        </authorList>
    </citation>
    <scope>NUCLEOTIDE SEQUENCE</scope>
    <source>
        <strain evidence="2">0166_1</strain>
    </source>
</reference>
<name>A0A9E6Y0X2_9ACTN</name>